<feature type="domain" description="Transcription regulator AsnC/Lrp ligand binding" evidence="1">
    <location>
        <begin position="8"/>
        <end position="75"/>
    </location>
</feature>
<dbReference type="SUPFAM" id="SSF54909">
    <property type="entry name" value="Dimeric alpha+beta barrel"/>
    <property type="match status" value="1"/>
</dbReference>
<organism evidence="2">
    <name type="scientific">Candidatus Heimdallarchaeum endolithica</name>
    <dbReference type="NCBI Taxonomy" id="2876572"/>
    <lineage>
        <taxon>Archaea</taxon>
        <taxon>Promethearchaeati</taxon>
        <taxon>Candidatus Heimdallarchaeota</taxon>
        <taxon>Candidatus Heimdallarchaeia (ex Rinke et al. 2021) (nom. nud.)</taxon>
        <taxon>Candidatus Heimdallarchaeales</taxon>
        <taxon>Candidatus Heimdallarchaeaceae</taxon>
        <taxon>Candidatus Heimdallarchaeum</taxon>
    </lineage>
</organism>
<dbReference type="AlphaFoldDB" id="A0A9Y1BRJ2"/>
<dbReference type="EMBL" id="CP084167">
    <property type="protein sequence ID" value="UJG43878.1"/>
    <property type="molecule type" value="Genomic_DNA"/>
</dbReference>
<evidence type="ECO:0000259" key="1">
    <source>
        <dbReference type="Pfam" id="PF01037"/>
    </source>
</evidence>
<evidence type="ECO:0000313" key="2">
    <source>
        <dbReference type="EMBL" id="UJG43878.1"/>
    </source>
</evidence>
<gene>
    <name evidence="2" type="ORF">K9W46_01510</name>
</gene>
<accession>A0A9Y1BRJ2</accession>
<dbReference type="InterPro" id="IPR011008">
    <property type="entry name" value="Dimeric_a/b-barrel"/>
</dbReference>
<proteinExistence type="predicted"/>
<sequence>MIITAYILMTVKLGKTQEVVNELRKIHSITSCSVVTGEWDIVATIKVKNLEELYNITSECIHLIPGLESTQTCIVEKEIIGEE</sequence>
<dbReference type="InterPro" id="IPR019887">
    <property type="entry name" value="Tscrpt_reg_AsnC/Lrp_C"/>
</dbReference>
<dbReference type="Pfam" id="PF01037">
    <property type="entry name" value="AsnC_trans_reg"/>
    <property type="match status" value="1"/>
</dbReference>
<dbReference type="Gene3D" id="3.30.70.920">
    <property type="match status" value="1"/>
</dbReference>
<protein>
    <submittedName>
        <fullName evidence="2">Lrp/AsnC ligand binding domain-containing protein</fullName>
    </submittedName>
</protein>
<name>A0A9Y1BRJ2_9ARCH</name>
<dbReference type="Proteomes" id="UP001200513">
    <property type="component" value="Chromosome"/>
</dbReference>
<reference evidence="2" key="1">
    <citation type="journal article" date="2022" name="Nat. Microbiol.">
        <title>Unique mobile elements and scalable gene flow at the prokaryote-eukaryote boundary revealed by circularized Asgard archaea genomes.</title>
        <authorList>
            <person name="Wu F."/>
            <person name="Speth D.R."/>
            <person name="Philosof A."/>
            <person name="Cremiere A."/>
            <person name="Narayanan A."/>
            <person name="Barco R.A."/>
            <person name="Connon S.A."/>
            <person name="Amend J.P."/>
            <person name="Antoshechkin I.A."/>
            <person name="Orphan V.J."/>
        </authorList>
    </citation>
    <scope>NUCLEOTIDE SEQUENCE</scope>
    <source>
        <strain evidence="2">PR6</strain>
    </source>
</reference>